<dbReference type="RefSeq" id="WP_075280992.1">
    <property type="nucleotide sequence ID" value="NZ_CALUGK010000011.1"/>
</dbReference>
<accession>A0A921GG77</accession>
<keyword evidence="1" id="KW-0540">Nuclease</keyword>
<evidence type="ECO:0000313" key="2">
    <source>
        <dbReference type="Proteomes" id="UP000697330"/>
    </source>
</evidence>
<dbReference type="GO" id="GO:0003676">
    <property type="term" value="F:nucleic acid binding"/>
    <property type="evidence" value="ECO:0007669"/>
    <property type="project" value="InterPro"/>
</dbReference>
<keyword evidence="1" id="KW-0378">Hydrolase</keyword>
<proteinExistence type="predicted"/>
<dbReference type="EMBL" id="DYWQ01000161">
    <property type="protein sequence ID" value="HJF46200.1"/>
    <property type="molecule type" value="Genomic_DNA"/>
</dbReference>
<organism evidence="1 2">
    <name type="scientific">Thermophilibacter provencensis</name>
    <dbReference type="NCBI Taxonomy" id="1852386"/>
    <lineage>
        <taxon>Bacteria</taxon>
        <taxon>Bacillati</taxon>
        <taxon>Actinomycetota</taxon>
        <taxon>Coriobacteriia</taxon>
        <taxon>Coriobacteriales</taxon>
        <taxon>Atopobiaceae</taxon>
        <taxon>Thermophilibacter</taxon>
    </lineage>
</organism>
<sequence>MDLSQAIECASAFVFPGFLTDDASLSAERAKNEEALGVLRAAWAEAPAGREPFSYDLVLSLADRNRDVCDRFGIEKLRDLSPSSLARGLSAADLIHAVAVLQHRTDAQVTALAGADARDLNVAWVDAPVSGMVVGIDIETTDRDPARGYIINVGLEFMTIGPKARPHDPFAGYFGLPEMYAEKGVPLADIHKIQWSDLDGKTPFREDKQVQRALLAALTAYPFMAHNAAFEDSWFMLHIDGYAEARKAGRVVVVDSRDICRRVDPETRILPHEQRPASLESWARRRGTLKAGESERHLGLDDVELMLATVQAEFTARNMLA</sequence>
<dbReference type="GO" id="GO:0004527">
    <property type="term" value="F:exonuclease activity"/>
    <property type="evidence" value="ECO:0007669"/>
    <property type="project" value="UniProtKB-KW"/>
</dbReference>
<comment type="caution">
    <text evidence="1">The sequence shown here is derived from an EMBL/GenBank/DDBJ whole genome shotgun (WGS) entry which is preliminary data.</text>
</comment>
<name>A0A921GG77_9ACTN</name>
<gene>
    <name evidence="1" type="ORF">K8U72_10560</name>
</gene>
<keyword evidence="1" id="KW-0269">Exonuclease</keyword>
<dbReference type="Proteomes" id="UP000697330">
    <property type="component" value="Unassembled WGS sequence"/>
</dbReference>
<dbReference type="InterPro" id="IPR036397">
    <property type="entry name" value="RNaseH_sf"/>
</dbReference>
<dbReference type="OrthoDB" id="3180615at2"/>
<dbReference type="Gene3D" id="3.30.420.10">
    <property type="entry name" value="Ribonuclease H-like superfamily/Ribonuclease H"/>
    <property type="match status" value="1"/>
</dbReference>
<dbReference type="SUPFAM" id="SSF53098">
    <property type="entry name" value="Ribonuclease H-like"/>
    <property type="match status" value="1"/>
</dbReference>
<evidence type="ECO:0000313" key="1">
    <source>
        <dbReference type="EMBL" id="HJF46200.1"/>
    </source>
</evidence>
<reference evidence="1" key="1">
    <citation type="journal article" date="2021" name="PeerJ">
        <title>Extensive microbial diversity within the chicken gut microbiome revealed by metagenomics and culture.</title>
        <authorList>
            <person name="Gilroy R."/>
            <person name="Ravi A."/>
            <person name="Getino M."/>
            <person name="Pursley I."/>
            <person name="Horton D.L."/>
            <person name="Alikhan N.F."/>
            <person name="Baker D."/>
            <person name="Gharbi K."/>
            <person name="Hall N."/>
            <person name="Watson M."/>
            <person name="Adriaenssens E.M."/>
            <person name="Foster-Nyarko E."/>
            <person name="Jarju S."/>
            <person name="Secka A."/>
            <person name="Antonio M."/>
            <person name="Oren A."/>
            <person name="Chaudhuri R.R."/>
            <person name="La Ragione R."/>
            <person name="Hildebrand F."/>
            <person name="Pallen M.J."/>
        </authorList>
    </citation>
    <scope>NUCLEOTIDE SEQUENCE</scope>
    <source>
        <strain evidence="1">CHK124-7917</strain>
    </source>
</reference>
<dbReference type="InterPro" id="IPR012337">
    <property type="entry name" value="RNaseH-like_sf"/>
</dbReference>
<reference evidence="1" key="2">
    <citation type="submission" date="2021-09" db="EMBL/GenBank/DDBJ databases">
        <authorList>
            <person name="Gilroy R."/>
        </authorList>
    </citation>
    <scope>NUCLEOTIDE SEQUENCE</scope>
    <source>
        <strain evidence="1">CHK124-7917</strain>
    </source>
</reference>
<dbReference type="AlphaFoldDB" id="A0A921GG77"/>
<protein>
    <submittedName>
        <fullName evidence="1">3'-5' exonuclease</fullName>
    </submittedName>
</protein>